<keyword evidence="2" id="KW-1185">Reference proteome</keyword>
<dbReference type="InterPro" id="IPR027417">
    <property type="entry name" value="P-loop_NTPase"/>
</dbReference>
<reference evidence="1" key="1">
    <citation type="journal article" date="2014" name="Nucleic Acids Res.">
        <title>The evolutionary dynamics of variant antigen genes in Babesia reveal a history of genomic innovation underlying host-parasite interaction.</title>
        <authorList>
            <person name="Jackson A.P."/>
            <person name="Otto T.D."/>
            <person name="Darby A."/>
            <person name="Ramaprasad A."/>
            <person name="Xia D."/>
            <person name="Echaide I.E."/>
            <person name="Farber M."/>
            <person name="Gahlot S."/>
            <person name="Gamble J."/>
            <person name="Gupta D."/>
            <person name="Gupta Y."/>
            <person name="Jackson L."/>
            <person name="Malandrin L."/>
            <person name="Malas T.B."/>
            <person name="Moussa E."/>
            <person name="Nair M."/>
            <person name="Reid A.J."/>
            <person name="Sanders M."/>
            <person name="Sharma J."/>
            <person name="Tracey A."/>
            <person name="Quail M.A."/>
            <person name="Weir W."/>
            <person name="Wastling J.M."/>
            <person name="Hall N."/>
            <person name="Willadsen P."/>
            <person name="Lingelbach K."/>
            <person name="Shiels B."/>
            <person name="Tait A."/>
            <person name="Berriman M."/>
            <person name="Allred D.R."/>
            <person name="Pain A."/>
        </authorList>
    </citation>
    <scope>NUCLEOTIDE SEQUENCE</scope>
    <source>
        <strain evidence="1">1802A</strain>
    </source>
</reference>
<dbReference type="Proteomes" id="UP001195914">
    <property type="component" value="Unassembled WGS sequence"/>
</dbReference>
<organism evidence="1 2">
    <name type="scientific">Babesia divergens</name>
    <dbReference type="NCBI Taxonomy" id="32595"/>
    <lineage>
        <taxon>Eukaryota</taxon>
        <taxon>Sar</taxon>
        <taxon>Alveolata</taxon>
        <taxon>Apicomplexa</taxon>
        <taxon>Aconoidasida</taxon>
        <taxon>Piroplasmida</taxon>
        <taxon>Babesiidae</taxon>
        <taxon>Babesia</taxon>
    </lineage>
</organism>
<sequence length="494" mass="56653">MYTFARSSLYQGRGKTTLLKSFIKQHNRDHTFCYYDFQVNANHNFQVMLMQWSSSLISQNPLLKGVESAHCTYAFDNVTEVIAETYNHINGSTWFDTCKLLRLHAPWTMGIKDPSTINDIEAFYYGIVALGIIAEKVELEQCCEAHPSSALTGKWVTSYLFNIYNNLSQQLKTGWVLCLDGVDQLCRSPFLNDRGTAFLGQMLSSLQTNKHRSVLISDSSIPFVKLVDEKLHNRLNDVYMQAPELRSGSTIDPSALVFLDVPEIESSLSISLLREKIWNCDNIARALHKVSGGNMALLSKVITSYRNLEESMDLPAVQQILAGSQCPVDDEYFPFKESLEDQTRYLQEERCKIFVRNLHNAALKEEVGRFESLMNQFLSLPLMESIKKNLGNPIHFWVTLSETIRYMLSKPLLQLKPGVTIENKVILALIASGIVHLNLFSRTLEFKNSLTRLLLETYINHEYEKLTWIQQVEYKANYLLNQKTIYRDLDQLLL</sequence>
<dbReference type="SUPFAM" id="SSF52540">
    <property type="entry name" value="P-loop containing nucleoside triphosphate hydrolases"/>
    <property type="match status" value="1"/>
</dbReference>
<name>A0AAD9G6J8_BABDI</name>
<accession>A0AAD9G6J8</accession>
<dbReference type="EMBL" id="JAHBMH010000073">
    <property type="protein sequence ID" value="KAK1932762.1"/>
    <property type="molecule type" value="Genomic_DNA"/>
</dbReference>
<evidence type="ECO:0000313" key="2">
    <source>
        <dbReference type="Proteomes" id="UP001195914"/>
    </source>
</evidence>
<protein>
    <submittedName>
        <fullName evidence="1">Uncharacterized protein</fullName>
    </submittedName>
</protein>
<dbReference type="AlphaFoldDB" id="A0AAD9G6J8"/>
<gene>
    <name evidence="1" type="ORF">X943_000677</name>
</gene>
<reference evidence="1" key="2">
    <citation type="submission" date="2021-05" db="EMBL/GenBank/DDBJ databases">
        <authorList>
            <person name="Pain A."/>
        </authorList>
    </citation>
    <scope>NUCLEOTIDE SEQUENCE</scope>
    <source>
        <strain evidence="1">1802A</strain>
    </source>
</reference>
<proteinExistence type="predicted"/>
<comment type="caution">
    <text evidence="1">The sequence shown here is derived from an EMBL/GenBank/DDBJ whole genome shotgun (WGS) entry which is preliminary data.</text>
</comment>
<evidence type="ECO:0000313" key="1">
    <source>
        <dbReference type="EMBL" id="KAK1932762.1"/>
    </source>
</evidence>